<dbReference type="AlphaFoldDB" id="A0A6A6ICW8"/>
<dbReference type="Proteomes" id="UP000800094">
    <property type="component" value="Unassembled WGS sequence"/>
</dbReference>
<protein>
    <recommendedName>
        <fullName evidence="8">Rhodopsin domain-containing protein</fullName>
    </recommendedName>
</protein>
<dbReference type="RefSeq" id="XP_033682404.1">
    <property type="nucleotide sequence ID" value="XM_033832139.1"/>
</dbReference>
<dbReference type="PANTHER" id="PTHR33048">
    <property type="entry name" value="PTH11-LIKE INTEGRAL MEMBRANE PROTEIN (AFU_ORTHOLOGUE AFUA_5G11245)"/>
    <property type="match status" value="1"/>
</dbReference>
<dbReference type="PANTHER" id="PTHR33048:SF129">
    <property type="entry name" value="INTEGRAL MEMBRANE PROTEIN-RELATED"/>
    <property type="match status" value="1"/>
</dbReference>
<proteinExistence type="inferred from homology"/>
<evidence type="ECO:0000256" key="4">
    <source>
        <dbReference type="ARBA" id="ARBA00023136"/>
    </source>
</evidence>
<evidence type="ECO:0000256" key="6">
    <source>
        <dbReference type="SAM" id="MobiDB-lite"/>
    </source>
</evidence>
<sequence>MSSAGQGPPSADQIPAVPSDLATHYAHVFAGICITLVVMATIIFSARVWTRCYPIFRMAADDYVCAFAYAFVLIDSALYLRTVSWVFTGTRETLTLADIEDAFFYAIIGQPFWAWSMAAIKCSVALMLLRLEQNATWRRFLWAMIILQVALAMYNMLTQLLQCVPLKKAWDLLGIVEGKCWSTGAVRASSIAVQVFHILTDWIFALLPISFLRKVQRPLRERIIIGILMALGIFAGVASVVKIVALANFGKSDDPTAESIQIGMWSCIEELVAFVAACVPCLRAPFQRVLEHFGLASSHHPSTYGRAYGQMYGGSGPQKHTRGKRSQTAIGSGIRMNSLKGADAHSEEHILTRTGEDVKGGEIWCTTEVRLEEEEEDGNQTGKTGRGEGGPNASWSDESATMKDIRRH</sequence>
<evidence type="ECO:0000256" key="5">
    <source>
        <dbReference type="ARBA" id="ARBA00038359"/>
    </source>
</evidence>
<feature type="domain" description="Rhodopsin" evidence="8">
    <location>
        <begin position="46"/>
        <end position="288"/>
    </location>
</feature>
<feature type="transmembrane region" description="Helical" evidence="7">
    <location>
        <begin position="62"/>
        <end position="82"/>
    </location>
</feature>
<keyword evidence="2 7" id="KW-0812">Transmembrane</keyword>
<dbReference type="InterPro" id="IPR052337">
    <property type="entry name" value="SAT4-like"/>
</dbReference>
<dbReference type="GO" id="GO:0016020">
    <property type="term" value="C:membrane"/>
    <property type="evidence" value="ECO:0007669"/>
    <property type="project" value="UniProtKB-SubCell"/>
</dbReference>
<evidence type="ECO:0000256" key="2">
    <source>
        <dbReference type="ARBA" id="ARBA00022692"/>
    </source>
</evidence>
<feature type="transmembrane region" description="Helical" evidence="7">
    <location>
        <begin position="191"/>
        <end position="211"/>
    </location>
</feature>
<keyword evidence="3 7" id="KW-1133">Transmembrane helix</keyword>
<feature type="transmembrane region" description="Helical" evidence="7">
    <location>
        <begin position="223"/>
        <end position="250"/>
    </location>
</feature>
<feature type="transmembrane region" description="Helical" evidence="7">
    <location>
        <begin position="140"/>
        <end position="157"/>
    </location>
</feature>
<dbReference type="OrthoDB" id="5022096at2759"/>
<keyword evidence="4 7" id="KW-0472">Membrane</keyword>
<dbReference type="GeneID" id="54585469"/>
<feature type="region of interest" description="Disordered" evidence="6">
    <location>
        <begin position="312"/>
        <end position="332"/>
    </location>
</feature>
<feature type="transmembrane region" description="Helical" evidence="7">
    <location>
        <begin position="102"/>
        <end position="128"/>
    </location>
</feature>
<evidence type="ECO:0000256" key="7">
    <source>
        <dbReference type="SAM" id="Phobius"/>
    </source>
</evidence>
<keyword evidence="10" id="KW-1185">Reference proteome</keyword>
<comment type="similarity">
    <text evidence="5">Belongs to the SAT4 family.</text>
</comment>
<organism evidence="9 10">
    <name type="scientific">Trematosphaeria pertusa</name>
    <dbReference type="NCBI Taxonomy" id="390896"/>
    <lineage>
        <taxon>Eukaryota</taxon>
        <taxon>Fungi</taxon>
        <taxon>Dikarya</taxon>
        <taxon>Ascomycota</taxon>
        <taxon>Pezizomycotina</taxon>
        <taxon>Dothideomycetes</taxon>
        <taxon>Pleosporomycetidae</taxon>
        <taxon>Pleosporales</taxon>
        <taxon>Massarineae</taxon>
        <taxon>Trematosphaeriaceae</taxon>
        <taxon>Trematosphaeria</taxon>
    </lineage>
</organism>
<evidence type="ECO:0000256" key="1">
    <source>
        <dbReference type="ARBA" id="ARBA00004141"/>
    </source>
</evidence>
<gene>
    <name evidence="9" type="ORF">BU26DRAFT_552157</name>
</gene>
<feature type="transmembrane region" description="Helical" evidence="7">
    <location>
        <begin position="25"/>
        <end position="50"/>
    </location>
</feature>
<feature type="region of interest" description="Disordered" evidence="6">
    <location>
        <begin position="370"/>
        <end position="408"/>
    </location>
</feature>
<comment type="subcellular location">
    <subcellularLocation>
        <location evidence="1">Membrane</location>
        <topology evidence="1">Multi-pass membrane protein</topology>
    </subcellularLocation>
</comment>
<dbReference type="EMBL" id="ML987197">
    <property type="protein sequence ID" value="KAF2247400.1"/>
    <property type="molecule type" value="Genomic_DNA"/>
</dbReference>
<evidence type="ECO:0000313" key="9">
    <source>
        <dbReference type="EMBL" id="KAF2247400.1"/>
    </source>
</evidence>
<dbReference type="Pfam" id="PF20684">
    <property type="entry name" value="Fung_rhodopsin"/>
    <property type="match status" value="1"/>
</dbReference>
<accession>A0A6A6ICW8</accession>
<evidence type="ECO:0000256" key="3">
    <source>
        <dbReference type="ARBA" id="ARBA00022989"/>
    </source>
</evidence>
<dbReference type="InterPro" id="IPR049326">
    <property type="entry name" value="Rhodopsin_dom_fungi"/>
</dbReference>
<evidence type="ECO:0000313" key="10">
    <source>
        <dbReference type="Proteomes" id="UP000800094"/>
    </source>
</evidence>
<name>A0A6A6ICW8_9PLEO</name>
<reference evidence="9" key="1">
    <citation type="journal article" date="2020" name="Stud. Mycol.">
        <title>101 Dothideomycetes genomes: a test case for predicting lifestyles and emergence of pathogens.</title>
        <authorList>
            <person name="Haridas S."/>
            <person name="Albert R."/>
            <person name="Binder M."/>
            <person name="Bloem J."/>
            <person name="Labutti K."/>
            <person name="Salamov A."/>
            <person name="Andreopoulos B."/>
            <person name="Baker S."/>
            <person name="Barry K."/>
            <person name="Bills G."/>
            <person name="Bluhm B."/>
            <person name="Cannon C."/>
            <person name="Castanera R."/>
            <person name="Culley D."/>
            <person name="Daum C."/>
            <person name="Ezra D."/>
            <person name="Gonzalez J."/>
            <person name="Henrissat B."/>
            <person name="Kuo A."/>
            <person name="Liang C."/>
            <person name="Lipzen A."/>
            <person name="Lutzoni F."/>
            <person name="Magnuson J."/>
            <person name="Mondo S."/>
            <person name="Nolan M."/>
            <person name="Ohm R."/>
            <person name="Pangilinan J."/>
            <person name="Park H.-J."/>
            <person name="Ramirez L."/>
            <person name="Alfaro M."/>
            <person name="Sun H."/>
            <person name="Tritt A."/>
            <person name="Yoshinaga Y."/>
            <person name="Zwiers L.-H."/>
            <person name="Turgeon B."/>
            <person name="Goodwin S."/>
            <person name="Spatafora J."/>
            <person name="Crous P."/>
            <person name="Grigoriev I."/>
        </authorList>
    </citation>
    <scope>NUCLEOTIDE SEQUENCE</scope>
    <source>
        <strain evidence="9">CBS 122368</strain>
    </source>
</reference>
<evidence type="ECO:0000259" key="8">
    <source>
        <dbReference type="Pfam" id="PF20684"/>
    </source>
</evidence>